<keyword evidence="1" id="KW-0472">Membrane</keyword>
<reference evidence="3" key="1">
    <citation type="submission" date="2022-05" db="EMBL/GenBank/DDBJ databases">
        <title>Novel bacterial taxa in a minimal lignocellulolytic consortium and its capacity to transform plastics disclosed by genome-resolved metagenomics.</title>
        <authorList>
            <person name="Rodriguez C.A.D."/>
            <person name="Diaz-Garcia L."/>
            <person name="Herrera K."/>
            <person name="Tarazona N.A."/>
            <person name="Sproer C."/>
            <person name="Overmann J."/>
            <person name="Jimenez D.J."/>
        </authorList>
    </citation>
    <scope>NUCLEOTIDE SEQUENCE</scope>
    <source>
        <strain evidence="3">MAG5</strain>
    </source>
</reference>
<protein>
    <submittedName>
        <fullName evidence="3">M56 family metallopeptidase</fullName>
    </submittedName>
</protein>
<feature type="domain" description="Peptidase M56" evidence="2">
    <location>
        <begin position="8"/>
        <end position="311"/>
    </location>
</feature>
<feature type="transmembrane region" description="Helical" evidence="1">
    <location>
        <begin position="320"/>
        <end position="345"/>
    </location>
</feature>
<dbReference type="Proteomes" id="UP001056756">
    <property type="component" value="Chromosome"/>
</dbReference>
<dbReference type="PANTHER" id="PTHR34978:SF3">
    <property type="entry name" value="SLR0241 PROTEIN"/>
    <property type="match status" value="1"/>
</dbReference>
<feature type="transmembrane region" description="Helical" evidence="1">
    <location>
        <begin position="37"/>
        <end position="55"/>
    </location>
</feature>
<proteinExistence type="predicted"/>
<sequence length="488" mass="55536">MNEIIKLILSLSLSGSILAVLVFVIKPFIKHRLSKTLQYYIWFVVLLRLIIPFSFEGSIINQLMYSDKTTEMINTQGTVQQVDSNSVSILSSLFISNPQGNVANGVYNNDIDHSRYFTNLVIESIFYIWLLGMIFALAINIMGYAKFSKQLKQRNILASDDENKLLATLTKGKTNVKLVRNRFTTTPLLIGVIRPQIIIPDYKFSKQQLENILLHELTHLRRYDLAMKWLIMIITSIHWFNPLMYIIKKAINRACEMSCDEAVIKNLNAEQKQNYGDTLIDVVAEQKYAVGALQVTMCEEKKHLKERLFAIMAYKKKPRLFMFISILIFLVVISSAVVLGANVGVVDGEISESKQLDQYVVSTPEHWSILSQPQSSMSFEENGKVVGGLDVTPYYPDQPLSQLRANHTEVIESHSLEGFFTKVIQERLQQTPPAASGDTTVTETLHFYFIIEDKNKAYHLYFNAQDVDEQVALNIAKSFTLHSSNISP</sequence>
<gene>
    <name evidence="3" type="ORF">NAG76_09675</name>
</gene>
<evidence type="ECO:0000313" key="3">
    <source>
        <dbReference type="EMBL" id="URN96461.1"/>
    </source>
</evidence>
<dbReference type="CDD" id="cd07341">
    <property type="entry name" value="M56_BlaR1_MecR1_like"/>
    <property type="match status" value="1"/>
</dbReference>
<dbReference type="InterPro" id="IPR008756">
    <property type="entry name" value="Peptidase_M56"/>
</dbReference>
<dbReference type="InterPro" id="IPR052173">
    <property type="entry name" value="Beta-lactam_resp_regulator"/>
</dbReference>
<dbReference type="KEGG" id="plig:NAG76_09675"/>
<dbReference type="PANTHER" id="PTHR34978">
    <property type="entry name" value="POSSIBLE SENSOR-TRANSDUCER PROTEIN BLAR"/>
    <property type="match status" value="1"/>
</dbReference>
<evidence type="ECO:0000256" key="1">
    <source>
        <dbReference type="SAM" id="Phobius"/>
    </source>
</evidence>
<dbReference type="AlphaFoldDB" id="A0A9J6ZJP9"/>
<keyword evidence="1" id="KW-1133">Transmembrane helix</keyword>
<dbReference type="Pfam" id="PF05569">
    <property type="entry name" value="Peptidase_M56"/>
    <property type="match status" value="1"/>
</dbReference>
<evidence type="ECO:0000259" key="2">
    <source>
        <dbReference type="Pfam" id="PF05569"/>
    </source>
</evidence>
<feature type="transmembrane region" description="Helical" evidence="1">
    <location>
        <begin position="6"/>
        <end position="25"/>
    </location>
</feature>
<keyword evidence="1" id="KW-0812">Transmembrane</keyword>
<feature type="transmembrane region" description="Helical" evidence="1">
    <location>
        <begin position="125"/>
        <end position="145"/>
    </location>
</feature>
<organism evidence="3 4">
    <name type="scientific">Candidatus Pristimantibacillus lignocellulolyticus</name>
    <dbReference type="NCBI Taxonomy" id="2994561"/>
    <lineage>
        <taxon>Bacteria</taxon>
        <taxon>Bacillati</taxon>
        <taxon>Bacillota</taxon>
        <taxon>Bacilli</taxon>
        <taxon>Bacillales</taxon>
        <taxon>Paenibacillaceae</taxon>
        <taxon>Candidatus Pristimantibacillus</taxon>
    </lineage>
</organism>
<accession>A0A9J6ZJP9</accession>
<dbReference type="EMBL" id="CP097899">
    <property type="protein sequence ID" value="URN96461.1"/>
    <property type="molecule type" value="Genomic_DNA"/>
</dbReference>
<name>A0A9J6ZJP9_9BACL</name>
<evidence type="ECO:0000313" key="4">
    <source>
        <dbReference type="Proteomes" id="UP001056756"/>
    </source>
</evidence>